<dbReference type="AlphaFoldDB" id="A0A8J7BZW5"/>
<accession>A0A8J7BZW5</accession>
<protein>
    <submittedName>
        <fullName evidence="3">Uncharacterized protein</fullName>
    </submittedName>
</protein>
<dbReference type="EMBL" id="JACXAE010000130">
    <property type="protein sequence ID" value="MBD2778592.1"/>
    <property type="molecule type" value="Genomic_DNA"/>
</dbReference>
<sequence length="358" mass="37285">MQYKLGCKFVSVSSLAVVIIGIGASSAEAQLTIQTTGTLSGTIQLPSFNPNFNQQTTRVDTDSTGTYYRKGVPIYKSNYVGVKTNPDGTLHYFVDFKGIPVVSFDGVLTSPVLSSGDLTPYTYQGKLPGTRFQAVVQDELALTKAFYTGTVTDPKTGLQYQGTFEVQGQGPRYSDANGGTSPTVFDFKSDLPGNPSVTSMIMTNTPLVKLTIKVPANATPISSGGNTTPTTPPVAGGGTTTPTTPPVAGGGTTTPIPPVAYSNSNPISPATPSSPSPQLPLSPTPPLPTSPTPSLPTSSTPTTESNMEFSNGSSLAVRIADDPSSLNVNICSQNIAKCRSRASTPKQAIGPRSRVLLR</sequence>
<evidence type="ECO:0000256" key="1">
    <source>
        <dbReference type="SAM" id="MobiDB-lite"/>
    </source>
</evidence>
<dbReference type="RefSeq" id="WP_190838467.1">
    <property type="nucleotide sequence ID" value="NZ_CAWPPI010000130.1"/>
</dbReference>
<feature type="compositionally biased region" description="Low complexity" evidence="1">
    <location>
        <begin position="219"/>
        <end position="229"/>
    </location>
</feature>
<feature type="region of interest" description="Disordered" evidence="1">
    <location>
        <begin position="217"/>
        <end position="310"/>
    </location>
</feature>
<feature type="signal peptide" evidence="2">
    <location>
        <begin position="1"/>
        <end position="29"/>
    </location>
</feature>
<reference evidence="3" key="1">
    <citation type="submission" date="2020-09" db="EMBL/GenBank/DDBJ databases">
        <title>Iningainema tapete sp. nov. (Scytonemataceae, Cyanobacteria) from greenhouses in central Florida (USA) produces two types of nodularin with biosynthetic potential for microcystin-LR and anabaenopeptins.</title>
        <authorList>
            <person name="Berthold D.E."/>
            <person name="Lefler F.W."/>
            <person name="Huang I.-S."/>
            <person name="Abdulla H."/>
            <person name="Zimba P.V."/>
            <person name="Laughinghouse H.D. IV."/>
        </authorList>
    </citation>
    <scope>NUCLEOTIDE SEQUENCE</scope>
    <source>
        <strain evidence="3">BLCCT55</strain>
    </source>
</reference>
<proteinExistence type="predicted"/>
<keyword evidence="4" id="KW-1185">Reference proteome</keyword>
<evidence type="ECO:0000313" key="4">
    <source>
        <dbReference type="Proteomes" id="UP000629098"/>
    </source>
</evidence>
<keyword evidence="2" id="KW-0732">Signal</keyword>
<gene>
    <name evidence="3" type="ORF">ICL16_42760</name>
</gene>
<feature type="chain" id="PRO_5035258744" evidence="2">
    <location>
        <begin position="30"/>
        <end position="358"/>
    </location>
</feature>
<organism evidence="3 4">
    <name type="scientific">Iningainema tapete BLCC-T55</name>
    <dbReference type="NCBI Taxonomy" id="2748662"/>
    <lineage>
        <taxon>Bacteria</taxon>
        <taxon>Bacillati</taxon>
        <taxon>Cyanobacteriota</taxon>
        <taxon>Cyanophyceae</taxon>
        <taxon>Nostocales</taxon>
        <taxon>Scytonemataceae</taxon>
        <taxon>Iningainema tapete</taxon>
    </lineage>
</organism>
<evidence type="ECO:0000313" key="3">
    <source>
        <dbReference type="EMBL" id="MBD2778592.1"/>
    </source>
</evidence>
<name>A0A8J7BZW5_9CYAN</name>
<dbReference type="Proteomes" id="UP000629098">
    <property type="component" value="Unassembled WGS sequence"/>
</dbReference>
<feature type="compositionally biased region" description="Pro residues" evidence="1">
    <location>
        <begin position="272"/>
        <end position="294"/>
    </location>
</feature>
<comment type="caution">
    <text evidence="3">The sequence shown here is derived from an EMBL/GenBank/DDBJ whole genome shotgun (WGS) entry which is preliminary data.</text>
</comment>
<evidence type="ECO:0000256" key="2">
    <source>
        <dbReference type="SAM" id="SignalP"/>
    </source>
</evidence>